<dbReference type="RefSeq" id="XP_019007918.1">
    <property type="nucleotide sequence ID" value="XM_019159246.1"/>
</dbReference>
<sequence>MGSRNSKIINDNSSVDSLNEKLIKESFVVKGSTKVTKPTITPPVKKQEPKKEKKQCKHVCPGIRISNNSAINVHTADNKVIIIGGTYLTYISANLQLLFTSHIDEGVIRDIYLKDKTCETYEILIILQDLYQGKEPKSPFEFYDQFYQLNNIIGLISFFQKYKSKNYVLENLIIIIKKWLIENKISPISAFEIALKSKNSDLALKCITSFGSCQWDLINAERYKVFPNFSVWDPSHWPRTWLDQAPYQWVKSLQNAAKAGIFNTAVKDDSDTPSALSTMTL</sequence>
<keyword evidence="3" id="KW-1185">Reference proteome</keyword>
<proteinExistence type="predicted"/>
<reference evidence="1" key="3">
    <citation type="submission" date="2016-07" db="EMBL/GenBank/DDBJ databases">
        <title>Evolution of pathogenesis and genome organization in the Tremellales.</title>
        <authorList>
            <person name="Cuomo C."/>
            <person name="Litvintseva A."/>
            <person name="Heitman J."/>
            <person name="Chen Y."/>
            <person name="Sun S."/>
            <person name="Springer D."/>
            <person name="Dromer F."/>
            <person name="Young S."/>
            <person name="Zeng Q."/>
            <person name="Chapman S."/>
            <person name="Gujja S."/>
            <person name="Saif S."/>
            <person name="Birren B."/>
        </authorList>
    </citation>
    <scope>NUCLEOTIDE SEQUENCE</scope>
    <source>
        <strain evidence="1">CBS 10737</strain>
    </source>
</reference>
<accession>A0A1B9HTW7</accession>
<dbReference type="EMBL" id="CP144527">
    <property type="protein sequence ID" value="WWC72593.1"/>
    <property type="molecule type" value="Genomic_DNA"/>
</dbReference>
<reference evidence="2" key="4">
    <citation type="submission" date="2024-02" db="EMBL/GenBank/DDBJ databases">
        <title>Comparative genomics of Cryptococcus and Kwoniella reveals pathogenesis evolution and contrasting modes of karyotype evolution via chromosome fusion or intercentromeric recombination.</title>
        <authorList>
            <person name="Coelho M.A."/>
            <person name="David-Palma M."/>
            <person name="Shea T."/>
            <person name="Bowers K."/>
            <person name="McGinley-Smith S."/>
            <person name="Mohammad A.W."/>
            <person name="Gnirke A."/>
            <person name="Yurkov A.M."/>
            <person name="Nowrousian M."/>
            <person name="Sun S."/>
            <person name="Cuomo C.A."/>
            <person name="Heitman J."/>
        </authorList>
    </citation>
    <scope>NUCLEOTIDE SEQUENCE</scope>
    <source>
        <strain evidence="2">CBS 10737</strain>
    </source>
</reference>
<reference evidence="2" key="2">
    <citation type="submission" date="2013-07" db="EMBL/GenBank/DDBJ databases">
        <authorList>
            <consortium name="The Broad Institute Genome Sequencing Platform"/>
            <person name="Cuomo C."/>
            <person name="Litvintseva A."/>
            <person name="Chen Y."/>
            <person name="Heitman J."/>
            <person name="Sun S."/>
            <person name="Springer D."/>
            <person name="Dromer F."/>
            <person name="Young S.K."/>
            <person name="Zeng Q."/>
            <person name="Gargeya S."/>
            <person name="Fitzgerald M."/>
            <person name="Abouelleil A."/>
            <person name="Alvarado L."/>
            <person name="Berlin A.M."/>
            <person name="Chapman S.B."/>
            <person name="Dewar J."/>
            <person name="Goldberg J."/>
            <person name="Griggs A."/>
            <person name="Gujja S."/>
            <person name="Hansen M."/>
            <person name="Howarth C."/>
            <person name="Imamovic A."/>
            <person name="Larimer J."/>
            <person name="McCowan C."/>
            <person name="Murphy C."/>
            <person name="Pearson M."/>
            <person name="Priest M."/>
            <person name="Roberts A."/>
            <person name="Saif S."/>
            <person name="Shea T."/>
            <person name="Sykes S."/>
            <person name="Wortman J."/>
            <person name="Nusbaum C."/>
            <person name="Birren B."/>
        </authorList>
    </citation>
    <scope>NUCLEOTIDE SEQUENCE</scope>
    <source>
        <strain evidence="2">CBS 10737</strain>
    </source>
</reference>
<name>A0A1B9HTW7_9TREE</name>
<evidence type="ECO:0000313" key="2">
    <source>
        <dbReference type="EMBL" id="WWC72593.1"/>
    </source>
</evidence>
<reference evidence="1" key="1">
    <citation type="submission" date="2013-07" db="EMBL/GenBank/DDBJ databases">
        <title>The Genome Sequence of Cryptococcus pinus CBS10737.</title>
        <authorList>
            <consortium name="The Broad Institute Genome Sequencing Platform"/>
            <person name="Cuomo C."/>
            <person name="Litvintseva A."/>
            <person name="Chen Y."/>
            <person name="Heitman J."/>
            <person name="Sun S."/>
            <person name="Springer D."/>
            <person name="Dromer F."/>
            <person name="Young S.K."/>
            <person name="Zeng Q."/>
            <person name="Gargeya S."/>
            <person name="Fitzgerald M."/>
            <person name="Abouelleil A."/>
            <person name="Alvarado L."/>
            <person name="Berlin A.M."/>
            <person name="Chapman S.B."/>
            <person name="Dewar J."/>
            <person name="Goldberg J."/>
            <person name="Griggs A."/>
            <person name="Gujja S."/>
            <person name="Hansen M."/>
            <person name="Howarth C."/>
            <person name="Imamovic A."/>
            <person name="Larimer J."/>
            <person name="McCowan C."/>
            <person name="Murphy C."/>
            <person name="Pearson M."/>
            <person name="Priest M."/>
            <person name="Roberts A."/>
            <person name="Saif S."/>
            <person name="Shea T."/>
            <person name="Sykes S."/>
            <person name="Wortman J."/>
            <person name="Nusbaum C."/>
            <person name="Birren B."/>
        </authorList>
    </citation>
    <scope>NUCLEOTIDE SEQUENCE [LARGE SCALE GENOMIC DNA]</scope>
    <source>
        <strain evidence="1">CBS 10737</strain>
    </source>
</reference>
<dbReference type="Proteomes" id="UP000094020">
    <property type="component" value="Chromosome 9"/>
</dbReference>
<dbReference type="AlphaFoldDB" id="A0A1B9HTW7"/>
<dbReference type="GeneID" id="30175923"/>
<gene>
    <name evidence="1" type="ORF">I206_07554</name>
    <name evidence="2" type="ORF">I206_106555</name>
</gene>
<dbReference type="KEGG" id="kpin:30175923"/>
<organism evidence="1">
    <name type="scientific">Kwoniella pini CBS 10737</name>
    <dbReference type="NCBI Taxonomy" id="1296096"/>
    <lineage>
        <taxon>Eukaryota</taxon>
        <taxon>Fungi</taxon>
        <taxon>Dikarya</taxon>
        <taxon>Basidiomycota</taxon>
        <taxon>Agaricomycotina</taxon>
        <taxon>Tremellomycetes</taxon>
        <taxon>Tremellales</taxon>
        <taxon>Cryptococcaceae</taxon>
        <taxon>Kwoniella</taxon>
    </lineage>
</organism>
<protein>
    <submittedName>
        <fullName evidence="1">Uncharacterized protein</fullName>
    </submittedName>
</protein>
<evidence type="ECO:0000313" key="1">
    <source>
        <dbReference type="EMBL" id="OCF46699.1"/>
    </source>
</evidence>
<evidence type="ECO:0000313" key="3">
    <source>
        <dbReference type="Proteomes" id="UP000094020"/>
    </source>
</evidence>
<dbReference type="EMBL" id="KI894016">
    <property type="protein sequence ID" value="OCF46699.1"/>
    <property type="molecule type" value="Genomic_DNA"/>
</dbReference>